<feature type="compositionally biased region" description="Low complexity" evidence="1">
    <location>
        <begin position="840"/>
        <end position="856"/>
    </location>
</feature>
<keyword evidence="3" id="KW-1185">Reference proteome</keyword>
<proteinExistence type="predicted"/>
<reference evidence="2 3" key="1">
    <citation type="journal article" date="2015" name="Genome Biol. Evol.">
        <title>Comparative Genomics of a Bacterivorous Green Alga Reveals Evolutionary Causalities and Consequences of Phago-Mixotrophic Mode of Nutrition.</title>
        <authorList>
            <person name="Burns J.A."/>
            <person name="Paasch A."/>
            <person name="Narechania A."/>
            <person name="Kim E."/>
        </authorList>
    </citation>
    <scope>NUCLEOTIDE SEQUENCE [LARGE SCALE GENOMIC DNA]</scope>
    <source>
        <strain evidence="2 3">PLY_AMNH</strain>
    </source>
</reference>
<dbReference type="InterPro" id="IPR029063">
    <property type="entry name" value="SAM-dependent_MTases_sf"/>
</dbReference>
<sequence>MYVIIVRDSQITSTCLTAANLISSSVAPAYTTRRDRFDELVRVASGKEEAFSTFINDMWRNSHNDDFWKAPEKSGQSYATLDETIDTEMGGVSVLPTQTYKTAVELEEIAKSHGPGGSLLDYKQGETAKQAKAQNEELASQDWKSLLTLPKVKRPVQDATTIRYNIEFHHRYPRVVDTKDVMGCTFSIPIQYIQQAEGYERIRDEDRAQVNNLKDSMAWNPYSFQNSSLVYVVDRATGEQLKSASEFNVNQVLEGKYIFVCFGHQHSLTARRELHAEQPTKESWWQIECKLYINLQSDMVRFLADKQNMVDQNTKGKTHQQIMKSMRVGMQMFRENLLKGQTKTPSKAGKGKRKAAYDLDSDVVDLSTETAGAEQALQDVGVDPKQKKTGKKAKSKLLPRSAANTLSVGQPAQPLQQAIVKELEKKESGVADWDAFETKYGELWASQESIERCIKAVKAGKSGRGGSVQQIPKSIIQYVADANTWLERCVAGAGDLEKLPLQYTSAEIRAKLPTPVVEVGDEPPEVEYDTKSLKPAYMILEDELTKMDTIPKLNYVGVIVDCVYELDYEEVTNRLSEAELIKIIDAFAALTTAPDWSVVIFCGFAQQSNFLKILESKCNGAAQRIWWHKKNASVGANKNIRYNALEAAVIAFHMAEVEPGVQSTRKSWMADFDLDIEHKSRANVLKGFSVVKQPFRLDGKVVCAHQKPQHLLEELITCHMMGPAPFTGLTHNAMPDSSTNWILDAGCGVATATVAALRIGLNAVAFDNDPDMVSAATQRLGNIDKEVNGNTECMSLEETKALEKEKEQEEQRQENAEILKGLEDVEDVDVEFLQGLEAAAQAAEARQAPVENPAPERAADADAENDEAASMAE</sequence>
<dbReference type="SUPFAM" id="SSF53335">
    <property type="entry name" value="S-adenosyl-L-methionine-dependent methyltransferases"/>
    <property type="match status" value="1"/>
</dbReference>
<evidence type="ECO:0000313" key="2">
    <source>
        <dbReference type="EMBL" id="KAK3234473.1"/>
    </source>
</evidence>
<feature type="compositionally biased region" description="Basic residues" evidence="1">
    <location>
        <begin position="387"/>
        <end position="396"/>
    </location>
</feature>
<comment type="caution">
    <text evidence="2">The sequence shown here is derived from an EMBL/GenBank/DDBJ whole genome shotgun (WGS) entry which is preliminary data.</text>
</comment>
<dbReference type="Proteomes" id="UP001190700">
    <property type="component" value="Unassembled WGS sequence"/>
</dbReference>
<evidence type="ECO:0000313" key="3">
    <source>
        <dbReference type="Proteomes" id="UP001190700"/>
    </source>
</evidence>
<name>A0AAE0EMZ2_9CHLO</name>
<organism evidence="2 3">
    <name type="scientific">Cymbomonas tetramitiformis</name>
    <dbReference type="NCBI Taxonomy" id="36881"/>
    <lineage>
        <taxon>Eukaryota</taxon>
        <taxon>Viridiplantae</taxon>
        <taxon>Chlorophyta</taxon>
        <taxon>Pyramimonadophyceae</taxon>
        <taxon>Pyramimonadales</taxon>
        <taxon>Pyramimonadaceae</taxon>
        <taxon>Cymbomonas</taxon>
    </lineage>
</organism>
<protein>
    <submittedName>
        <fullName evidence="2">Uncharacterized protein</fullName>
    </submittedName>
</protein>
<feature type="region of interest" description="Disordered" evidence="1">
    <location>
        <begin position="840"/>
        <end position="873"/>
    </location>
</feature>
<evidence type="ECO:0000256" key="1">
    <source>
        <dbReference type="SAM" id="MobiDB-lite"/>
    </source>
</evidence>
<accession>A0AAE0EMZ2</accession>
<feature type="region of interest" description="Disordered" evidence="1">
    <location>
        <begin position="375"/>
        <end position="396"/>
    </location>
</feature>
<dbReference type="AlphaFoldDB" id="A0AAE0EMZ2"/>
<dbReference type="Gene3D" id="3.40.50.150">
    <property type="entry name" value="Vaccinia Virus protein VP39"/>
    <property type="match status" value="1"/>
</dbReference>
<gene>
    <name evidence="2" type="ORF">CYMTET_55280</name>
</gene>
<dbReference type="EMBL" id="LGRX02035488">
    <property type="protein sequence ID" value="KAK3234473.1"/>
    <property type="molecule type" value="Genomic_DNA"/>
</dbReference>